<reference evidence="1" key="1">
    <citation type="submission" date="2014-09" db="EMBL/GenBank/DDBJ databases">
        <authorList>
            <person name="Magalhaes I.L.F."/>
            <person name="Oliveira U."/>
            <person name="Santos F.R."/>
            <person name="Vidigal T.H.D.A."/>
            <person name="Brescovit A.D."/>
            <person name="Santos A.J."/>
        </authorList>
    </citation>
    <scope>NUCLEOTIDE SEQUENCE</scope>
    <source>
        <tissue evidence="1">Shoot tissue taken approximately 20 cm above the soil surface</tissue>
    </source>
</reference>
<proteinExistence type="predicted"/>
<reference evidence="1" key="2">
    <citation type="journal article" date="2015" name="Data Brief">
        <title>Shoot transcriptome of the giant reed, Arundo donax.</title>
        <authorList>
            <person name="Barrero R.A."/>
            <person name="Guerrero F.D."/>
            <person name="Moolhuijzen P."/>
            <person name="Goolsby J.A."/>
            <person name="Tidwell J."/>
            <person name="Bellgard S.E."/>
            <person name="Bellgard M.I."/>
        </authorList>
    </citation>
    <scope>NUCLEOTIDE SEQUENCE</scope>
    <source>
        <tissue evidence="1">Shoot tissue taken approximately 20 cm above the soil surface</tissue>
    </source>
</reference>
<evidence type="ECO:0000313" key="1">
    <source>
        <dbReference type="EMBL" id="JAD87003.1"/>
    </source>
</evidence>
<dbReference type="AlphaFoldDB" id="A0A0A9DJZ3"/>
<name>A0A0A9DJZ3_ARUDO</name>
<accession>A0A0A9DJZ3</accession>
<protein>
    <submittedName>
        <fullName evidence="1">Uncharacterized protein</fullName>
    </submittedName>
</protein>
<dbReference type="EMBL" id="GBRH01210892">
    <property type="protein sequence ID" value="JAD87003.1"/>
    <property type="molecule type" value="Transcribed_RNA"/>
</dbReference>
<organism evidence="1">
    <name type="scientific">Arundo donax</name>
    <name type="common">Giant reed</name>
    <name type="synonym">Donax arundinaceus</name>
    <dbReference type="NCBI Taxonomy" id="35708"/>
    <lineage>
        <taxon>Eukaryota</taxon>
        <taxon>Viridiplantae</taxon>
        <taxon>Streptophyta</taxon>
        <taxon>Embryophyta</taxon>
        <taxon>Tracheophyta</taxon>
        <taxon>Spermatophyta</taxon>
        <taxon>Magnoliopsida</taxon>
        <taxon>Liliopsida</taxon>
        <taxon>Poales</taxon>
        <taxon>Poaceae</taxon>
        <taxon>PACMAD clade</taxon>
        <taxon>Arundinoideae</taxon>
        <taxon>Arundineae</taxon>
        <taxon>Arundo</taxon>
    </lineage>
</organism>
<sequence length="40" mass="4909">MGNVVYPYKVWLEMMNHPRRIQKAYLPKFPLSMLRFLPNE</sequence>